<dbReference type="PANTHER" id="PTHR38646">
    <property type="entry name" value="YALI0F00814P"/>
    <property type="match status" value="1"/>
</dbReference>
<gene>
    <name evidence="2" type="ORF">MIND_00968100</name>
</gene>
<name>A0A8H6VXD2_9AGAR</name>
<keyword evidence="1" id="KW-1133">Transmembrane helix</keyword>
<dbReference type="RefSeq" id="XP_037217706.1">
    <property type="nucleotide sequence ID" value="XM_037366294.1"/>
</dbReference>
<protein>
    <recommendedName>
        <fullName evidence="4">DUF202 domain-containing protein</fullName>
    </recommendedName>
</protein>
<feature type="transmembrane region" description="Helical" evidence="1">
    <location>
        <begin position="59"/>
        <end position="77"/>
    </location>
</feature>
<proteinExistence type="predicted"/>
<evidence type="ECO:0000256" key="1">
    <source>
        <dbReference type="SAM" id="Phobius"/>
    </source>
</evidence>
<evidence type="ECO:0008006" key="4">
    <source>
        <dbReference type="Google" id="ProtNLM"/>
    </source>
</evidence>
<dbReference type="AlphaFoldDB" id="A0A8H6VXD2"/>
<sequence>MSHRYHGHRALSFTATDMTELVELRARQRTFHGAYTRTALGNLGYALAILRLFDHRFYAIGLLFAILGAALYVLAFLRARHSRHDFADFDKPESPNAAAGNDRQHEWGSLRVRSREIIKTKGQEHARLFGRPFITAGWIVVAVAAVVAVVEIALLVLVLKI</sequence>
<keyword evidence="3" id="KW-1185">Reference proteome</keyword>
<keyword evidence="1" id="KW-0472">Membrane</keyword>
<keyword evidence="1" id="KW-0812">Transmembrane</keyword>
<feature type="transmembrane region" description="Helical" evidence="1">
    <location>
        <begin position="133"/>
        <end position="159"/>
    </location>
</feature>
<dbReference type="Proteomes" id="UP000636479">
    <property type="component" value="Unassembled WGS sequence"/>
</dbReference>
<comment type="caution">
    <text evidence="2">The sequence shown here is derived from an EMBL/GenBank/DDBJ whole genome shotgun (WGS) entry which is preliminary data.</text>
</comment>
<dbReference type="PANTHER" id="PTHR38646:SF1">
    <property type="entry name" value="DUF202 DOMAIN-CONTAINING PROTEIN"/>
    <property type="match status" value="1"/>
</dbReference>
<evidence type="ECO:0000313" key="3">
    <source>
        <dbReference type="Proteomes" id="UP000636479"/>
    </source>
</evidence>
<reference evidence="2" key="1">
    <citation type="submission" date="2020-05" db="EMBL/GenBank/DDBJ databases">
        <title>Mycena genomes resolve the evolution of fungal bioluminescence.</title>
        <authorList>
            <person name="Tsai I.J."/>
        </authorList>
    </citation>
    <scope>NUCLEOTIDE SEQUENCE</scope>
    <source>
        <strain evidence="2">171206Taipei</strain>
    </source>
</reference>
<dbReference type="GeneID" id="59348810"/>
<dbReference type="OrthoDB" id="2555434at2759"/>
<evidence type="ECO:0000313" key="2">
    <source>
        <dbReference type="EMBL" id="KAF7297347.1"/>
    </source>
</evidence>
<dbReference type="EMBL" id="JACAZF010000008">
    <property type="protein sequence ID" value="KAF7297347.1"/>
    <property type="molecule type" value="Genomic_DNA"/>
</dbReference>
<accession>A0A8H6VXD2</accession>
<organism evidence="2 3">
    <name type="scientific">Mycena indigotica</name>
    <dbReference type="NCBI Taxonomy" id="2126181"/>
    <lineage>
        <taxon>Eukaryota</taxon>
        <taxon>Fungi</taxon>
        <taxon>Dikarya</taxon>
        <taxon>Basidiomycota</taxon>
        <taxon>Agaricomycotina</taxon>
        <taxon>Agaricomycetes</taxon>
        <taxon>Agaricomycetidae</taxon>
        <taxon>Agaricales</taxon>
        <taxon>Marasmiineae</taxon>
        <taxon>Mycenaceae</taxon>
        <taxon>Mycena</taxon>
    </lineage>
</organism>